<evidence type="ECO:0000256" key="12">
    <source>
        <dbReference type="ARBA" id="ARBA00047973"/>
    </source>
</evidence>
<feature type="binding site" evidence="13">
    <location>
        <begin position="94"/>
        <end position="97"/>
    </location>
    <ligand>
        <name>substrate</name>
    </ligand>
</feature>
<dbReference type="GO" id="GO:0008168">
    <property type="term" value="F:methyltransferase activity"/>
    <property type="evidence" value="ECO:0007669"/>
    <property type="project" value="UniProtKB-KW"/>
</dbReference>
<reference evidence="15" key="1">
    <citation type="journal article" date="2015" name="MBio">
        <title>Genome-Resolved Metagenomic Analysis Reveals Roles for Candidate Phyla and Other Microbial Community Members in Biogeochemical Transformations in Oil Reservoirs.</title>
        <authorList>
            <person name="Hu P."/>
            <person name="Tom L."/>
            <person name="Singh A."/>
            <person name="Thomas B.C."/>
            <person name="Baker B.J."/>
            <person name="Piceno Y.M."/>
            <person name="Andersen G.L."/>
            <person name="Banfield J.F."/>
        </authorList>
    </citation>
    <scope>NUCLEOTIDE SEQUENCE [LARGE SCALE GENOMIC DNA]</scope>
</reference>
<name>A0A101FF39_9THEO</name>
<evidence type="ECO:0000256" key="11">
    <source>
        <dbReference type="ARBA" id="ARBA00032305"/>
    </source>
</evidence>
<evidence type="ECO:0000256" key="5">
    <source>
        <dbReference type="ARBA" id="ARBA00012213"/>
    </source>
</evidence>
<dbReference type="EC" id="4.1.3.17" evidence="5"/>
<keyword evidence="13" id="KW-0479">Metal-binding</keyword>
<dbReference type="GO" id="GO:0032259">
    <property type="term" value="P:methylation"/>
    <property type="evidence" value="ECO:0007669"/>
    <property type="project" value="UniProtKB-KW"/>
</dbReference>
<comment type="caution">
    <text evidence="14">The sequence shown here is derived from an EMBL/GenBank/DDBJ whole genome shotgun (WGS) entry which is preliminary data.</text>
</comment>
<evidence type="ECO:0000256" key="2">
    <source>
        <dbReference type="ARBA" id="ARBA00001968"/>
    </source>
</evidence>
<dbReference type="Pfam" id="PF03737">
    <property type="entry name" value="RraA-like"/>
    <property type="match status" value="1"/>
</dbReference>
<dbReference type="PANTHER" id="PTHR33254">
    <property type="entry name" value="4-HYDROXY-4-METHYL-2-OXOGLUTARATE ALDOLASE 3-RELATED"/>
    <property type="match status" value="1"/>
</dbReference>
<evidence type="ECO:0000313" key="15">
    <source>
        <dbReference type="Proteomes" id="UP000053326"/>
    </source>
</evidence>
<dbReference type="EMBL" id="LGFO01000226">
    <property type="protein sequence ID" value="KUK35877.1"/>
    <property type="molecule type" value="Genomic_DNA"/>
</dbReference>
<comment type="subunit">
    <text evidence="4">Homotrimer.</text>
</comment>
<evidence type="ECO:0000256" key="8">
    <source>
        <dbReference type="ARBA" id="ARBA00025046"/>
    </source>
</evidence>
<dbReference type="PATRIC" id="fig|85874.4.peg.1002"/>
<comment type="cofactor">
    <cofactor evidence="13">
        <name>Mg(2+)</name>
        <dbReference type="ChEBI" id="CHEBI:18420"/>
    </cofactor>
</comment>
<dbReference type="CDD" id="cd16841">
    <property type="entry name" value="RraA_family"/>
    <property type="match status" value="1"/>
</dbReference>
<gene>
    <name evidence="14" type="ORF">XD66_1415</name>
</gene>
<feature type="binding site" evidence="13">
    <location>
        <position position="117"/>
    </location>
    <ligand>
        <name>Mg(2+)</name>
        <dbReference type="ChEBI" id="CHEBI:18420"/>
    </ligand>
</feature>
<dbReference type="GO" id="GO:0008948">
    <property type="term" value="F:oxaloacetate decarboxylase activity"/>
    <property type="evidence" value="ECO:0007669"/>
    <property type="project" value="UniProtKB-EC"/>
</dbReference>
<dbReference type="SUPFAM" id="SSF89562">
    <property type="entry name" value="RraA-like"/>
    <property type="match status" value="1"/>
</dbReference>
<dbReference type="InterPro" id="IPR036704">
    <property type="entry name" value="RraA/RraA-like_sf"/>
</dbReference>
<dbReference type="InterPro" id="IPR005493">
    <property type="entry name" value="RraA/RraA-like"/>
</dbReference>
<comment type="catalytic activity">
    <reaction evidence="12">
        <text>oxaloacetate + H(+) = pyruvate + CO2</text>
        <dbReference type="Rhea" id="RHEA:15641"/>
        <dbReference type="ChEBI" id="CHEBI:15361"/>
        <dbReference type="ChEBI" id="CHEBI:15378"/>
        <dbReference type="ChEBI" id="CHEBI:16452"/>
        <dbReference type="ChEBI" id="CHEBI:16526"/>
        <dbReference type="EC" id="4.1.1.112"/>
    </reaction>
</comment>
<dbReference type="GO" id="GO:0047443">
    <property type="term" value="F:4-hydroxy-4-methyl-2-oxoglutarate aldolase activity"/>
    <property type="evidence" value="ECO:0007669"/>
    <property type="project" value="UniProtKB-EC"/>
</dbReference>
<evidence type="ECO:0000256" key="13">
    <source>
        <dbReference type="PIRSR" id="PIRSR605493-1"/>
    </source>
</evidence>
<keyword evidence="14" id="KW-0489">Methyltransferase</keyword>
<evidence type="ECO:0000256" key="10">
    <source>
        <dbReference type="ARBA" id="ARBA00030169"/>
    </source>
</evidence>
<evidence type="ECO:0000256" key="9">
    <source>
        <dbReference type="ARBA" id="ARBA00029596"/>
    </source>
</evidence>
<evidence type="ECO:0000256" key="4">
    <source>
        <dbReference type="ARBA" id="ARBA00011233"/>
    </source>
</evidence>
<evidence type="ECO:0000313" key="14">
    <source>
        <dbReference type="EMBL" id="KUK35877.1"/>
    </source>
</evidence>
<evidence type="ECO:0000256" key="1">
    <source>
        <dbReference type="ARBA" id="ARBA00001342"/>
    </source>
</evidence>
<evidence type="ECO:0000256" key="6">
    <source>
        <dbReference type="ARBA" id="ARBA00012947"/>
    </source>
</evidence>
<feature type="binding site" evidence="13">
    <location>
        <position position="116"/>
    </location>
    <ligand>
        <name>substrate</name>
    </ligand>
</feature>
<dbReference type="Gene3D" id="3.50.30.40">
    <property type="entry name" value="Ribonuclease E inhibitor RraA/RraA-like"/>
    <property type="match status" value="1"/>
</dbReference>
<comment type="cofactor">
    <cofactor evidence="2">
        <name>a divalent metal cation</name>
        <dbReference type="ChEBI" id="CHEBI:60240"/>
    </cofactor>
</comment>
<comment type="catalytic activity">
    <reaction evidence="1">
        <text>4-hydroxy-4-methyl-2-oxoglutarate = 2 pyruvate</text>
        <dbReference type="Rhea" id="RHEA:22748"/>
        <dbReference type="ChEBI" id="CHEBI:15361"/>
        <dbReference type="ChEBI" id="CHEBI:58276"/>
        <dbReference type="EC" id="4.1.3.17"/>
    </reaction>
</comment>
<keyword evidence="13" id="KW-0460">Magnesium</keyword>
<comment type="function">
    <text evidence="8">Catalyzes the aldol cleavage of 4-hydroxy-4-methyl-2-oxoglutarate (HMG) into 2 molecules of pyruvate. Also contains a secondary oxaloacetate (OAA) decarboxylase activity due to the common pyruvate enolate transition state formed following C-C bond cleavage in the retro-aldol and decarboxylation reactions.</text>
</comment>
<proteinExistence type="inferred from homology"/>
<dbReference type="AlphaFoldDB" id="A0A101FF39"/>
<dbReference type="Proteomes" id="UP000053326">
    <property type="component" value="Unassembled WGS sequence"/>
</dbReference>
<accession>A0A101FF39</accession>
<evidence type="ECO:0000256" key="7">
    <source>
        <dbReference type="ARBA" id="ARBA00016549"/>
    </source>
</evidence>
<dbReference type="EC" id="4.1.1.112" evidence="6"/>
<organism evidence="14 15">
    <name type="scientific">Thermacetogenium phaeum</name>
    <dbReference type="NCBI Taxonomy" id="85874"/>
    <lineage>
        <taxon>Bacteria</taxon>
        <taxon>Bacillati</taxon>
        <taxon>Bacillota</taxon>
        <taxon>Clostridia</taxon>
        <taxon>Thermoanaerobacterales</taxon>
        <taxon>Thermoanaerobacteraceae</taxon>
        <taxon>Thermacetogenium</taxon>
    </lineage>
</organism>
<protein>
    <recommendedName>
        <fullName evidence="7">Putative 4-hydroxy-4-methyl-2-oxoglutarate aldolase</fullName>
        <ecNumber evidence="6">4.1.1.112</ecNumber>
        <ecNumber evidence="5">4.1.3.17</ecNumber>
    </recommendedName>
    <alternativeName>
        <fullName evidence="11">Oxaloacetate decarboxylase</fullName>
    </alternativeName>
    <alternativeName>
        <fullName evidence="9">Regulator of ribonuclease activity homolog</fullName>
    </alternativeName>
    <alternativeName>
        <fullName evidence="10">RraA-like protein</fullName>
    </alternativeName>
</protein>
<keyword evidence="14" id="KW-0808">Transferase</keyword>
<sequence>MPLDERYRQRLERLSTTNVADVLDALGLKGATYGIRPIWEGASKIVGKAVTVKLTAAGLTKSKHHLGVKAIEAAEPGDVIVVDNGGRLDTSCWGGILANGAQMKGVSGVVIDGACRDVDDYVAIKFPVYARGSVVATARGRIMEEATNVLIQFGGVQVRPGDVVIADRSGVVIIPQERLDEVVEKAEELFEKEESMIAEIRAGRSMLEVDTKYNYEKMLK</sequence>
<comment type="similarity">
    <text evidence="3">Belongs to the class II aldolase/RraA-like family.</text>
</comment>
<dbReference type="PANTHER" id="PTHR33254:SF4">
    <property type="entry name" value="4-HYDROXY-4-METHYL-2-OXOGLUTARATE ALDOLASE 3-RELATED"/>
    <property type="match status" value="1"/>
</dbReference>
<dbReference type="GO" id="GO:0046872">
    <property type="term" value="F:metal ion binding"/>
    <property type="evidence" value="ECO:0007669"/>
    <property type="project" value="UniProtKB-KW"/>
</dbReference>
<evidence type="ECO:0000256" key="3">
    <source>
        <dbReference type="ARBA" id="ARBA00008621"/>
    </source>
</evidence>